<reference evidence="1 2" key="1">
    <citation type="submission" date="2014-02" db="EMBL/GenBank/DDBJ databases">
        <title>The small core and large imbalanced accessory genome model reveals a collaborative survival strategy of Sorangium cellulosum strains in nature.</title>
        <authorList>
            <person name="Han K."/>
            <person name="Peng R."/>
            <person name="Blom J."/>
            <person name="Li Y.-Z."/>
        </authorList>
    </citation>
    <scope>NUCLEOTIDE SEQUENCE [LARGE SCALE GENOMIC DNA]</scope>
    <source>
        <strain evidence="1 2">So0157-25</strain>
    </source>
</reference>
<dbReference type="EMBL" id="JELY01000556">
    <property type="protein sequence ID" value="KYF58981.1"/>
    <property type="molecule type" value="Genomic_DNA"/>
</dbReference>
<comment type="caution">
    <text evidence="1">The sequence shown here is derived from an EMBL/GenBank/DDBJ whole genome shotgun (WGS) entry which is preliminary data.</text>
</comment>
<dbReference type="AlphaFoldDB" id="A0A150PT95"/>
<dbReference type="Proteomes" id="UP000075420">
    <property type="component" value="Unassembled WGS sequence"/>
</dbReference>
<accession>A0A150PT95</accession>
<sequence>MKRARETGVLVAACALALVAGCGGEGGGAGSGTGTVQVFVEPEDTIPEGLEPGTGEENISDGWRVTYEKFLVTIGNVRASRSDAEETLNDPSVFVLDLKNAPATRYVIAEFEGASAVRWDRFGFDLPNAREGVKSLSPTAEGDVAMMVENGYSVYFEGSIEKEGGESCPRGEACVPAEEVRFRWGLSAGTSFDDCATEDELPGFSVPTGGTIAVKPTIHGDHWFFNNITAGAEITKRYAQYIADCDLDGDGETTIEELKEVNVAEVFGEEYNLAGALGQIESAYDYVVAQARTLGDFQGDGECPTRAVLP</sequence>
<evidence type="ECO:0000313" key="1">
    <source>
        <dbReference type="EMBL" id="KYF58981.1"/>
    </source>
</evidence>
<protein>
    <submittedName>
        <fullName evidence="1">Uncharacterized protein</fullName>
    </submittedName>
</protein>
<name>A0A150PT95_SORCE</name>
<proteinExistence type="predicted"/>
<dbReference type="PROSITE" id="PS51257">
    <property type="entry name" value="PROKAR_LIPOPROTEIN"/>
    <property type="match status" value="1"/>
</dbReference>
<evidence type="ECO:0000313" key="2">
    <source>
        <dbReference type="Proteomes" id="UP000075420"/>
    </source>
</evidence>
<organism evidence="1 2">
    <name type="scientific">Sorangium cellulosum</name>
    <name type="common">Polyangium cellulosum</name>
    <dbReference type="NCBI Taxonomy" id="56"/>
    <lineage>
        <taxon>Bacteria</taxon>
        <taxon>Pseudomonadati</taxon>
        <taxon>Myxococcota</taxon>
        <taxon>Polyangia</taxon>
        <taxon>Polyangiales</taxon>
        <taxon>Polyangiaceae</taxon>
        <taxon>Sorangium</taxon>
    </lineage>
</organism>
<gene>
    <name evidence="1" type="ORF">BE08_30735</name>
</gene>